<feature type="non-terminal residue" evidence="1">
    <location>
        <position position="1"/>
    </location>
</feature>
<dbReference type="RefSeq" id="WP_198645350.1">
    <property type="nucleotide sequence ID" value="NZ_PYZR01000642.1"/>
</dbReference>
<reference evidence="1 2" key="1">
    <citation type="journal article" date="2016" name="Front. Microbiol.">
        <title>Comprehensive Phylogenetic Analysis of Bovine Non-aureus Staphylococci Species Based on Whole-Genome Sequencing.</title>
        <authorList>
            <person name="Naushad S."/>
            <person name="Barkema H.W."/>
            <person name="Luby C."/>
            <person name="Condas L.A."/>
            <person name="Nobrega D.B."/>
            <person name="Carson D.A."/>
            <person name="De Buck J."/>
        </authorList>
    </citation>
    <scope>NUCLEOTIDE SEQUENCE [LARGE SCALE GENOMIC DNA]</scope>
    <source>
        <strain evidence="1 2">SNUC 3829</strain>
    </source>
</reference>
<organism evidence="1 2">
    <name type="scientific">Staphylococcus cohnii</name>
    <dbReference type="NCBI Taxonomy" id="29382"/>
    <lineage>
        <taxon>Bacteria</taxon>
        <taxon>Bacillati</taxon>
        <taxon>Bacillota</taxon>
        <taxon>Bacilli</taxon>
        <taxon>Bacillales</taxon>
        <taxon>Staphylococcaceae</taxon>
        <taxon>Staphylococcus</taxon>
        <taxon>Staphylococcus cohnii species complex</taxon>
    </lineage>
</organism>
<sequence length="128" mass="14259">PTIGRYTNRLVLDSDGNHSTDFADDPLSYVQNISESVMGFMPSNAPYNIKRNQGVNPLLANQIHEIFSQANVEEAARTGKPIPLMIGLEAYDDSKNPETLKPVQLTVKPELQQHVKLWHNNGGRSMDT</sequence>
<evidence type="ECO:0000313" key="1">
    <source>
        <dbReference type="EMBL" id="PTF51128.1"/>
    </source>
</evidence>
<proteinExistence type="predicted"/>
<accession>A0A2T4LJT0</accession>
<dbReference type="AlphaFoldDB" id="A0A2T4LJT0"/>
<dbReference type="EMBL" id="PYZR01000642">
    <property type="protein sequence ID" value="PTF51128.1"/>
    <property type="molecule type" value="Genomic_DNA"/>
</dbReference>
<feature type="non-terminal residue" evidence="1">
    <location>
        <position position="128"/>
    </location>
</feature>
<dbReference type="Proteomes" id="UP000241208">
    <property type="component" value="Unassembled WGS sequence"/>
</dbReference>
<name>A0A2T4LJT0_9STAP</name>
<comment type="caution">
    <text evidence="1">The sequence shown here is derived from an EMBL/GenBank/DDBJ whole genome shotgun (WGS) entry which is preliminary data.</text>
</comment>
<protein>
    <submittedName>
        <fullName evidence="1">Hyperosmolarity resistance protein Ebh</fullName>
    </submittedName>
</protein>
<gene>
    <name evidence="1" type="ORF">BUY34_15155</name>
</gene>
<evidence type="ECO:0000313" key="2">
    <source>
        <dbReference type="Proteomes" id="UP000241208"/>
    </source>
</evidence>